<evidence type="ECO:0000313" key="2">
    <source>
        <dbReference type="Proteomes" id="UP000887565"/>
    </source>
</evidence>
<feature type="compositionally biased region" description="Basic and acidic residues" evidence="1">
    <location>
        <begin position="20"/>
        <end position="34"/>
    </location>
</feature>
<sequence length="93" mass="9957">NFLKLLDDSIKLHLNADKALDTEAASHNDKDRARTPGGDLDDDGDKRVASDGSAISNKSFSSSRKGHRSSSHGLSVIDDTQPDDAPAWNNPQA</sequence>
<proteinExistence type="predicted"/>
<dbReference type="Proteomes" id="UP000887565">
    <property type="component" value="Unplaced"/>
</dbReference>
<protein>
    <submittedName>
        <fullName evidence="3">Uncharacterized protein</fullName>
    </submittedName>
</protein>
<keyword evidence="2" id="KW-1185">Reference proteome</keyword>
<reference evidence="3" key="1">
    <citation type="submission" date="2022-11" db="UniProtKB">
        <authorList>
            <consortium name="WormBaseParasite"/>
        </authorList>
    </citation>
    <scope>IDENTIFICATION</scope>
</reference>
<evidence type="ECO:0000256" key="1">
    <source>
        <dbReference type="SAM" id="MobiDB-lite"/>
    </source>
</evidence>
<dbReference type="AlphaFoldDB" id="A0A915L0S8"/>
<accession>A0A915L0S8</accession>
<dbReference type="WBParaSite" id="nRc.2.0.1.t44668-RA">
    <property type="protein sequence ID" value="nRc.2.0.1.t44668-RA"/>
    <property type="gene ID" value="nRc.2.0.1.g44668"/>
</dbReference>
<feature type="region of interest" description="Disordered" evidence="1">
    <location>
        <begin position="20"/>
        <end position="93"/>
    </location>
</feature>
<organism evidence="2 3">
    <name type="scientific">Romanomermis culicivorax</name>
    <name type="common">Nematode worm</name>
    <dbReference type="NCBI Taxonomy" id="13658"/>
    <lineage>
        <taxon>Eukaryota</taxon>
        <taxon>Metazoa</taxon>
        <taxon>Ecdysozoa</taxon>
        <taxon>Nematoda</taxon>
        <taxon>Enoplea</taxon>
        <taxon>Dorylaimia</taxon>
        <taxon>Mermithida</taxon>
        <taxon>Mermithoidea</taxon>
        <taxon>Mermithidae</taxon>
        <taxon>Romanomermis</taxon>
    </lineage>
</organism>
<name>A0A915L0S8_ROMCU</name>
<evidence type="ECO:0000313" key="3">
    <source>
        <dbReference type="WBParaSite" id="nRc.2.0.1.t44668-RA"/>
    </source>
</evidence>